<protein>
    <submittedName>
        <fullName evidence="2">Uncharacterized protein</fullName>
    </submittedName>
</protein>
<dbReference type="Proteomes" id="UP000005239">
    <property type="component" value="Unassembled WGS sequence"/>
</dbReference>
<dbReference type="EnsemblMetazoa" id="PPA42647.1">
    <property type="protein sequence ID" value="PPA42647.1"/>
    <property type="gene ID" value="WBGene00281016"/>
</dbReference>
<name>A0A2A6BWM7_PRIPA</name>
<feature type="compositionally biased region" description="Basic and acidic residues" evidence="1">
    <location>
        <begin position="1"/>
        <end position="13"/>
    </location>
</feature>
<feature type="compositionally biased region" description="Polar residues" evidence="1">
    <location>
        <begin position="33"/>
        <end position="45"/>
    </location>
</feature>
<keyword evidence="3" id="KW-1185">Reference proteome</keyword>
<reference evidence="2" key="2">
    <citation type="submission" date="2022-06" db="UniProtKB">
        <authorList>
            <consortium name="EnsemblMetazoa"/>
        </authorList>
    </citation>
    <scope>IDENTIFICATION</scope>
    <source>
        <strain evidence="2">PS312</strain>
    </source>
</reference>
<dbReference type="AlphaFoldDB" id="A0A2A6BWM7"/>
<sequence length="259" mass="27860">MVSDRPTPHRDETTGESVPLTTSTASRPDETSDGQSVPLTTSSTSRTDETMGGESVPLTASTTSHADETTVGESAPLTTASASRTVGFTLGDSPPLMTATTPHQRPAKITVGECVPLLAPASPCSVGSSHSDEITVEESVRLPAFPTSSSTASPGFLARLWTAVSTPFSGCMRAREERRAMDEAMRVRAHSLRAKRAALFRFEHNDSVVESDDSGHGGEADEEALAHRSFLEEILEARNKLRHWEKDLEQVSREIVSRK</sequence>
<proteinExistence type="predicted"/>
<evidence type="ECO:0000313" key="2">
    <source>
        <dbReference type="EnsemblMetazoa" id="PPA42647.1"/>
    </source>
</evidence>
<feature type="region of interest" description="Disordered" evidence="1">
    <location>
        <begin position="1"/>
        <end position="73"/>
    </location>
</feature>
<evidence type="ECO:0000256" key="1">
    <source>
        <dbReference type="SAM" id="MobiDB-lite"/>
    </source>
</evidence>
<accession>A0A8R1V2J9</accession>
<gene>
    <name evidence="2" type="primary">WBGene00281016</name>
</gene>
<evidence type="ECO:0000313" key="3">
    <source>
        <dbReference type="Proteomes" id="UP000005239"/>
    </source>
</evidence>
<reference evidence="3" key="1">
    <citation type="journal article" date="2008" name="Nat. Genet.">
        <title>The Pristionchus pacificus genome provides a unique perspective on nematode lifestyle and parasitism.</title>
        <authorList>
            <person name="Dieterich C."/>
            <person name="Clifton S.W."/>
            <person name="Schuster L.N."/>
            <person name="Chinwalla A."/>
            <person name="Delehaunty K."/>
            <person name="Dinkelacker I."/>
            <person name="Fulton L."/>
            <person name="Fulton R."/>
            <person name="Godfrey J."/>
            <person name="Minx P."/>
            <person name="Mitreva M."/>
            <person name="Roeseler W."/>
            <person name="Tian H."/>
            <person name="Witte H."/>
            <person name="Yang S.P."/>
            <person name="Wilson R.K."/>
            <person name="Sommer R.J."/>
        </authorList>
    </citation>
    <scope>NUCLEOTIDE SEQUENCE [LARGE SCALE GENOMIC DNA]</scope>
    <source>
        <strain evidence="3">PS312</strain>
    </source>
</reference>
<feature type="compositionally biased region" description="Polar residues" evidence="1">
    <location>
        <begin position="15"/>
        <end position="26"/>
    </location>
</feature>
<accession>A0A2A6BWM7</accession>
<organism evidence="2 3">
    <name type="scientific">Pristionchus pacificus</name>
    <name type="common">Parasitic nematode worm</name>
    <dbReference type="NCBI Taxonomy" id="54126"/>
    <lineage>
        <taxon>Eukaryota</taxon>
        <taxon>Metazoa</taxon>
        <taxon>Ecdysozoa</taxon>
        <taxon>Nematoda</taxon>
        <taxon>Chromadorea</taxon>
        <taxon>Rhabditida</taxon>
        <taxon>Rhabditina</taxon>
        <taxon>Diplogasteromorpha</taxon>
        <taxon>Diplogasteroidea</taxon>
        <taxon>Neodiplogasteridae</taxon>
        <taxon>Pristionchus</taxon>
    </lineage>
</organism>